<dbReference type="InterPro" id="IPR050768">
    <property type="entry name" value="UPF0353/GerABKA_families"/>
</dbReference>
<gene>
    <name evidence="3" type="ORF">QWI16_03730</name>
</gene>
<accession>A0ABT8TAY0</accession>
<dbReference type="PANTHER" id="PTHR22550:SF18">
    <property type="entry name" value="VWFA DOMAIN-CONTAINING PROTEIN"/>
    <property type="match status" value="1"/>
</dbReference>
<protein>
    <submittedName>
        <fullName evidence="3">VWA domain-containing protein</fullName>
    </submittedName>
</protein>
<dbReference type="InterPro" id="IPR002035">
    <property type="entry name" value="VWF_A"/>
</dbReference>
<dbReference type="Gene3D" id="3.40.50.410">
    <property type="entry name" value="von Willebrand factor, type A domain"/>
    <property type="match status" value="1"/>
</dbReference>
<feature type="domain" description="VWFA" evidence="2">
    <location>
        <begin position="95"/>
        <end position="279"/>
    </location>
</feature>
<reference evidence="3" key="1">
    <citation type="submission" date="2023-07" db="EMBL/GenBank/DDBJ databases">
        <title>Gilvimarinus algae sp. nov., isolated from the surface of Kelp.</title>
        <authorList>
            <person name="Sun Y.Y."/>
            <person name="Gong Y."/>
            <person name="Du Z.J."/>
        </authorList>
    </citation>
    <scope>NUCLEOTIDE SEQUENCE</scope>
    <source>
        <strain evidence="3">SDUM040014</strain>
    </source>
</reference>
<dbReference type="PANTHER" id="PTHR22550">
    <property type="entry name" value="SPORE GERMINATION PROTEIN"/>
    <property type="match status" value="1"/>
</dbReference>
<keyword evidence="4" id="KW-1185">Reference proteome</keyword>
<dbReference type="InterPro" id="IPR036465">
    <property type="entry name" value="vWFA_dom_sf"/>
</dbReference>
<dbReference type="Pfam" id="PF00092">
    <property type="entry name" value="VWA"/>
    <property type="match status" value="1"/>
</dbReference>
<proteinExistence type="predicted"/>
<sequence length="328" mass="35642">MIVFKHLWLLALLPLPLLIFWALPALRQRTLAIRIPFFSLAAQASGARVGSGSQIYAKPLMDVLLAALVWLALVVAVAKPVKLGEPVIEDIVSRDIMLAIDLSGSMEEPDFPDSSGNKIARLEAVKQVVSQYIRERQQDRIGLIVFGTRAYLQVPFTQDLASAEQILDDMSVSMAGPHTAIGDAIGLAIQHFESSKVESRLLILLTDGADTGSRMSPKNAAHIAADEALRIFTIGIGDENGEGQYRVDFKTLRDIAEITGGEFYSAEDSQTLEKVYAQIDQVAASQLQKPVVRAETSLVPGLLVVALVLVVLAMALRAARSLLGRRYV</sequence>
<feature type="transmembrane region" description="Helical" evidence="1">
    <location>
        <begin position="6"/>
        <end position="26"/>
    </location>
</feature>
<evidence type="ECO:0000313" key="3">
    <source>
        <dbReference type="EMBL" id="MDO3381269.1"/>
    </source>
</evidence>
<name>A0ABT8TAY0_9GAMM</name>
<organism evidence="3 4">
    <name type="scientific">Gilvimarinus algae</name>
    <dbReference type="NCBI Taxonomy" id="3058037"/>
    <lineage>
        <taxon>Bacteria</taxon>
        <taxon>Pseudomonadati</taxon>
        <taxon>Pseudomonadota</taxon>
        <taxon>Gammaproteobacteria</taxon>
        <taxon>Cellvibrionales</taxon>
        <taxon>Cellvibrionaceae</taxon>
        <taxon>Gilvimarinus</taxon>
    </lineage>
</organism>
<feature type="transmembrane region" description="Helical" evidence="1">
    <location>
        <begin position="298"/>
        <end position="316"/>
    </location>
</feature>
<dbReference type="Proteomes" id="UP001168380">
    <property type="component" value="Unassembled WGS sequence"/>
</dbReference>
<dbReference type="PROSITE" id="PS50234">
    <property type="entry name" value="VWFA"/>
    <property type="match status" value="1"/>
</dbReference>
<evidence type="ECO:0000259" key="2">
    <source>
        <dbReference type="PROSITE" id="PS50234"/>
    </source>
</evidence>
<evidence type="ECO:0000256" key="1">
    <source>
        <dbReference type="SAM" id="Phobius"/>
    </source>
</evidence>
<keyword evidence="1" id="KW-1133">Transmembrane helix</keyword>
<dbReference type="RefSeq" id="WP_302711400.1">
    <property type="nucleotide sequence ID" value="NZ_JAULRT010000035.1"/>
</dbReference>
<evidence type="ECO:0000313" key="4">
    <source>
        <dbReference type="Proteomes" id="UP001168380"/>
    </source>
</evidence>
<keyword evidence="1" id="KW-0812">Transmembrane</keyword>
<dbReference type="SMART" id="SM00327">
    <property type="entry name" value="VWA"/>
    <property type="match status" value="1"/>
</dbReference>
<dbReference type="EMBL" id="JAULRT010000035">
    <property type="protein sequence ID" value="MDO3381269.1"/>
    <property type="molecule type" value="Genomic_DNA"/>
</dbReference>
<comment type="caution">
    <text evidence="3">The sequence shown here is derived from an EMBL/GenBank/DDBJ whole genome shotgun (WGS) entry which is preliminary data.</text>
</comment>
<dbReference type="SUPFAM" id="SSF53300">
    <property type="entry name" value="vWA-like"/>
    <property type="match status" value="1"/>
</dbReference>
<keyword evidence="1" id="KW-0472">Membrane</keyword>